<dbReference type="Gene3D" id="2.60.120.200">
    <property type="match status" value="1"/>
</dbReference>
<dbReference type="AlphaFoldDB" id="A0A370TDR1"/>
<dbReference type="GO" id="GO:0005975">
    <property type="term" value="P:carbohydrate metabolic process"/>
    <property type="evidence" value="ECO:0007669"/>
    <property type="project" value="InterPro"/>
</dbReference>
<protein>
    <recommendedName>
        <fullName evidence="2">GH16 domain-containing protein</fullName>
    </recommendedName>
</protein>
<comment type="caution">
    <text evidence="3">The sequence shown here is derived from an EMBL/GenBank/DDBJ whole genome shotgun (WGS) entry which is preliminary data.</text>
</comment>
<dbReference type="InterPro" id="IPR013320">
    <property type="entry name" value="ConA-like_dom_sf"/>
</dbReference>
<gene>
    <name evidence="3" type="ORF">BP5553_09052</name>
</gene>
<dbReference type="GO" id="GO:0004553">
    <property type="term" value="F:hydrolase activity, hydrolyzing O-glycosyl compounds"/>
    <property type="evidence" value="ECO:0007669"/>
    <property type="project" value="InterPro"/>
</dbReference>
<dbReference type="RefSeq" id="XP_031866318.1">
    <property type="nucleotide sequence ID" value="XM_032017675.1"/>
</dbReference>
<keyword evidence="4" id="KW-1185">Reference proteome</keyword>
<sequence>MTRLTLLLCCAVFYAASARADGCTTFSINGSYANSFQYYRFYDFRSLQETIIEQNNAFRWDPQVQSLSVNDSSWSRDWEIREQAKAVTGEDTISWNYTASNVKIVRSDDSLKEPTTYLTLSATRHSSQLAAEIDFAQKSILYASIRASVRVNGASGAVAGIFTYHNDTSESDIEILTRDPGNNVHYSNQPTTDSANKINPGSSYNVSMKAGRQWSAWTTHRLDWVPGHSAWYVDGEMAASTNINVPDAPSAIILNMWSNGGQWAGRMPNGTEARLDVMWIEMAFNTSTQRDSPSGSTEIRCSVDKAVGRPTVSAGIASGRNGLEFCLLLPLILATWLFCDLIN</sequence>
<dbReference type="STRING" id="2656787.A0A370TDR1"/>
<dbReference type="GeneID" id="43601901"/>
<name>A0A370TDR1_9HELO</name>
<accession>A0A370TDR1</accession>
<evidence type="ECO:0000256" key="1">
    <source>
        <dbReference type="SAM" id="SignalP"/>
    </source>
</evidence>
<feature type="signal peptide" evidence="1">
    <location>
        <begin position="1"/>
        <end position="20"/>
    </location>
</feature>
<evidence type="ECO:0000313" key="3">
    <source>
        <dbReference type="EMBL" id="RDL32596.1"/>
    </source>
</evidence>
<dbReference type="OrthoDB" id="4388755at2759"/>
<dbReference type="CDD" id="cd00413">
    <property type="entry name" value="Glyco_hydrolase_16"/>
    <property type="match status" value="1"/>
</dbReference>
<feature type="domain" description="GH16" evidence="2">
    <location>
        <begin position="76"/>
        <end position="288"/>
    </location>
</feature>
<dbReference type="Pfam" id="PF00722">
    <property type="entry name" value="Glyco_hydro_16"/>
    <property type="match status" value="1"/>
</dbReference>
<feature type="chain" id="PRO_5016678752" description="GH16 domain-containing protein" evidence="1">
    <location>
        <begin position="21"/>
        <end position="343"/>
    </location>
</feature>
<dbReference type="PANTHER" id="PTHR38121:SF4">
    <property type="entry name" value="GH16 DOMAIN-CONTAINING PROTEIN-RELATED"/>
    <property type="match status" value="1"/>
</dbReference>
<dbReference type="SUPFAM" id="SSF49899">
    <property type="entry name" value="Concanavalin A-like lectins/glucanases"/>
    <property type="match status" value="1"/>
</dbReference>
<dbReference type="Proteomes" id="UP000254866">
    <property type="component" value="Unassembled WGS sequence"/>
</dbReference>
<proteinExistence type="predicted"/>
<evidence type="ECO:0000313" key="4">
    <source>
        <dbReference type="Proteomes" id="UP000254866"/>
    </source>
</evidence>
<dbReference type="EMBL" id="NPIC01000010">
    <property type="protein sequence ID" value="RDL32596.1"/>
    <property type="molecule type" value="Genomic_DNA"/>
</dbReference>
<dbReference type="PROSITE" id="PS51762">
    <property type="entry name" value="GH16_2"/>
    <property type="match status" value="1"/>
</dbReference>
<keyword evidence="1" id="KW-0732">Signal</keyword>
<dbReference type="InterPro" id="IPR000757">
    <property type="entry name" value="Beta-glucanase-like"/>
</dbReference>
<reference evidence="3 4" key="1">
    <citation type="journal article" date="2018" name="IMA Fungus">
        <title>IMA Genome-F 9: Draft genome sequence of Annulohypoxylon stygium, Aspergillus mulundensis, Berkeleyomyces basicola (syn. Thielaviopsis basicola), Ceratocystis smalleyi, two Cercospora beticola strains, Coleophoma cylindrospora, Fusarium fracticaudum, Phialophora cf. hyalina, and Morchella septimelata.</title>
        <authorList>
            <person name="Wingfield B.D."/>
            <person name="Bills G.F."/>
            <person name="Dong Y."/>
            <person name="Huang W."/>
            <person name="Nel W.J."/>
            <person name="Swalarsk-Parry B.S."/>
            <person name="Vaghefi N."/>
            <person name="Wilken P.M."/>
            <person name="An Z."/>
            <person name="de Beer Z.W."/>
            <person name="De Vos L."/>
            <person name="Chen L."/>
            <person name="Duong T.A."/>
            <person name="Gao Y."/>
            <person name="Hammerbacher A."/>
            <person name="Kikkert J.R."/>
            <person name="Li Y."/>
            <person name="Li H."/>
            <person name="Li K."/>
            <person name="Li Q."/>
            <person name="Liu X."/>
            <person name="Ma X."/>
            <person name="Naidoo K."/>
            <person name="Pethybridge S.J."/>
            <person name="Sun J."/>
            <person name="Steenkamp E.T."/>
            <person name="van der Nest M.A."/>
            <person name="van Wyk S."/>
            <person name="Wingfield M.J."/>
            <person name="Xiong C."/>
            <person name="Yue Q."/>
            <person name="Zhang X."/>
        </authorList>
    </citation>
    <scope>NUCLEOTIDE SEQUENCE [LARGE SCALE GENOMIC DNA]</scope>
    <source>
        <strain evidence="3 4">BP 5553</strain>
    </source>
</reference>
<dbReference type="PANTHER" id="PTHR38121">
    <property type="entry name" value="GH16 DOMAIN-CONTAINING PROTEIN"/>
    <property type="match status" value="1"/>
</dbReference>
<organism evidence="3 4">
    <name type="scientific">Venustampulla echinocandica</name>
    <dbReference type="NCBI Taxonomy" id="2656787"/>
    <lineage>
        <taxon>Eukaryota</taxon>
        <taxon>Fungi</taxon>
        <taxon>Dikarya</taxon>
        <taxon>Ascomycota</taxon>
        <taxon>Pezizomycotina</taxon>
        <taxon>Leotiomycetes</taxon>
        <taxon>Helotiales</taxon>
        <taxon>Pleuroascaceae</taxon>
        <taxon>Venustampulla</taxon>
    </lineage>
</organism>
<evidence type="ECO:0000259" key="2">
    <source>
        <dbReference type="PROSITE" id="PS51762"/>
    </source>
</evidence>